<proteinExistence type="predicted"/>
<name>A0A2K3UT12_9DEIO</name>
<reference evidence="1 2" key="1">
    <citation type="submission" date="2018-01" db="EMBL/GenBank/DDBJ databases">
        <title>Deinococcus koreensis sp. nov., a radiation-resistant bacterium isolated from river water.</title>
        <authorList>
            <person name="Choi A."/>
        </authorList>
    </citation>
    <scope>NUCLEOTIDE SEQUENCE [LARGE SCALE GENOMIC DNA]</scope>
    <source>
        <strain evidence="1 2">SJW1-2</strain>
    </source>
</reference>
<keyword evidence="2" id="KW-1185">Reference proteome</keyword>
<comment type="caution">
    <text evidence="1">The sequence shown here is derived from an EMBL/GenBank/DDBJ whole genome shotgun (WGS) entry which is preliminary data.</text>
</comment>
<evidence type="ECO:0000313" key="1">
    <source>
        <dbReference type="EMBL" id="PNY79676.1"/>
    </source>
</evidence>
<dbReference type="Proteomes" id="UP000236379">
    <property type="component" value="Unassembled WGS sequence"/>
</dbReference>
<gene>
    <name evidence="1" type="ORF">CVO96_17075</name>
</gene>
<organism evidence="1 2">
    <name type="scientific">Deinococcus koreensis</name>
    <dbReference type="NCBI Taxonomy" id="2054903"/>
    <lineage>
        <taxon>Bacteria</taxon>
        <taxon>Thermotogati</taxon>
        <taxon>Deinococcota</taxon>
        <taxon>Deinococci</taxon>
        <taxon>Deinococcales</taxon>
        <taxon>Deinococcaceae</taxon>
        <taxon>Deinococcus</taxon>
    </lineage>
</organism>
<sequence length="60" mass="6357">MFELSFSTTGQEAPRPITVMTRLPQGAPTLLALHAPAPALPLQAPEMSSGLREASLKRTA</sequence>
<evidence type="ECO:0000313" key="2">
    <source>
        <dbReference type="Proteomes" id="UP000236379"/>
    </source>
</evidence>
<dbReference type="AlphaFoldDB" id="A0A2K3UT12"/>
<protein>
    <submittedName>
        <fullName evidence="1">Uncharacterized protein</fullName>
    </submittedName>
</protein>
<dbReference type="EMBL" id="PPPD01000002">
    <property type="protein sequence ID" value="PNY79676.1"/>
    <property type="molecule type" value="Genomic_DNA"/>
</dbReference>
<accession>A0A2K3UT12</accession>